<dbReference type="RefSeq" id="WP_062953163.1">
    <property type="nucleotide sequence ID" value="NZ_LPVY01000023.1"/>
</dbReference>
<protein>
    <submittedName>
        <fullName evidence="1">Carbon-phosphorus lyase complex subunit PhnI</fullName>
    </submittedName>
</protein>
<dbReference type="InterPro" id="IPR008773">
    <property type="entry name" value="PhnI"/>
</dbReference>
<evidence type="ECO:0000313" key="1">
    <source>
        <dbReference type="EMBL" id="KZB61559.1"/>
    </source>
</evidence>
<dbReference type="OrthoDB" id="9790536at2"/>
<gene>
    <name evidence="1" type="ORF">AUP42_06265</name>
</gene>
<dbReference type="Proteomes" id="UP000076335">
    <property type="component" value="Unassembled WGS sequence"/>
</dbReference>
<dbReference type="GO" id="GO:0016829">
    <property type="term" value="F:lyase activity"/>
    <property type="evidence" value="ECO:0007669"/>
    <property type="project" value="UniProtKB-KW"/>
</dbReference>
<dbReference type="GO" id="GO:0019634">
    <property type="term" value="P:organic phosphonate metabolic process"/>
    <property type="evidence" value="ECO:0007669"/>
    <property type="project" value="InterPro"/>
</dbReference>
<dbReference type="Pfam" id="PF05861">
    <property type="entry name" value="PhnI"/>
    <property type="match status" value="1"/>
</dbReference>
<reference evidence="1 2" key="1">
    <citation type="submission" date="2015-12" db="EMBL/GenBank/DDBJ databases">
        <title>Genome sequence of Thalassospira lucentensis MCCC 1A02072.</title>
        <authorList>
            <person name="Lu L."/>
            <person name="Lai Q."/>
            <person name="Shao Z."/>
            <person name="Qian P."/>
        </authorList>
    </citation>
    <scope>NUCLEOTIDE SEQUENCE [LARGE SCALE GENOMIC DNA]</scope>
    <source>
        <strain evidence="1 2">MCCC 1A02072</strain>
    </source>
</reference>
<sequence>MYVAVKGGERAINNAHRLLAEKRRGDRDVAEIETSQIEQQLSLSVTRVMAEGSLYDRDLAALAIKQGRGDLIEAIFLMRAYRTTLPRFAFSKPVKTAEMDIARRISATFKDLPGGQILGPTFDYTHRLLDFTLMANGEEPATAHTADHPVDETMPRVLDDLLNYEGLIQDEPNPTNDDAPVADLTREAVKFPADRDLRLQNLTRGDEGFVLALGYSTQRGYANSHAFVGEIRYGSVAVEIEPEELGFAIDIGDIELTECETVNKFKGSKTKLPQFTRGYGLVFGQNERKSISMALVDRAMRAREMGEQVMGPAQDEEFVMEHSDNVQATGFVEHIKLPHYVDFQGELELVRRMRAEVLERLAKADAADAKNARSQPEAAE</sequence>
<proteinExistence type="predicted"/>
<name>A0A154L160_9PROT</name>
<dbReference type="EMBL" id="LPVY01000023">
    <property type="protein sequence ID" value="KZB61559.1"/>
    <property type="molecule type" value="Genomic_DNA"/>
</dbReference>
<keyword evidence="1" id="KW-0456">Lyase</keyword>
<accession>A0A154L160</accession>
<evidence type="ECO:0000313" key="2">
    <source>
        <dbReference type="Proteomes" id="UP000076335"/>
    </source>
</evidence>
<dbReference type="PIRSF" id="PIRSF007313">
    <property type="entry name" value="PhnI"/>
    <property type="match status" value="1"/>
</dbReference>
<organism evidence="1 2">
    <name type="scientific">Thalassospira lucentensis</name>
    <dbReference type="NCBI Taxonomy" id="168935"/>
    <lineage>
        <taxon>Bacteria</taxon>
        <taxon>Pseudomonadati</taxon>
        <taxon>Pseudomonadota</taxon>
        <taxon>Alphaproteobacteria</taxon>
        <taxon>Rhodospirillales</taxon>
        <taxon>Thalassospiraceae</taxon>
        <taxon>Thalassospira</taxon>
    </lineage>
</organism>
<dbReference type="AlphaFoldDB" id="A0A154L160"/>
<comment type="caution">
    <text evidence="1">The sequence shown here is derived from an EMBL/GenBank/DDBJ whole genome shotgun (WGS) entry which is preliminary data.</text>
</comment>